<evidence type="ECO:0000256" key="1">
    <source>
        <dbReference type="SAM" id="MobiDB-lite"/>
    </source>
</evidence>
<feature type="compositionally biased region" description="Gly residues" evidence="1">
    <location>
        <begin position="129"/>
        <end position="138"/>
    </location>
</feature>
<feature type="region of interest" description="Disordered" evidence="1">
    <location>
        <begin position="1"/>
        <end position="47"/>
    </location>
</feature>
<dbReference type="PANTHER" id="PTHR40082:SF1">
    <property type="entry name" value="BLR5956 PROTEIN"/>
    <property type="match status" value="1"/>
</dbReference>
<dbReference type="EMBL" id="CP012670">
    <property type="protein sequence ID" value="AUX25273.1"/>
    <property type="molecule type" value="Genomic_DNA"/>
</dbReference>
<feature type="region of interest" description="Disordered" evidence="1">
    <location>
        <begin position="123"/>
        <end position="146"/>
    </location>
</feature>
<gene>
    <name evidence="3" type="primary">ompR</name>
    <name evidence="3" type="ORF">SOCEGT47_058170</name>
</gene>
<dbReference type="PANTHER" id="PTHR40082">
    <property type="entry name" value="BLR5956 PROTEIN"/>
    <property type="match status" value="1"/>
</dbReference>
<evidence type="ECO:0000259" key="2">
    <source>
        <dbReference type="Pfam" id="PF02602"/>
    </source>
</evidence>
<dbReference type="SUPFAM" id="SSF69618">
    <property type="entry name" value="HemD-like"/>
    <property type="match status" value="1"/>
</dbReference>
<dbReference type="Gene3D" id="3.40.50.10090">
    <property type="match status" value="2"/>
</dbReference>
<proteinExistence type="predicted"/>
<dbReference type="InterPro" id="IPR039793">
    <property type="entry name" value="UROS/Hem4"/>
</dbReference>
<dbReference type="CDD" id="cd06578">
    <property type="entry name" value="HemD"/>
    <property type="match status" value="1"/>
</dbReference>
<dbReference type="GO" id="GO:0006780">
    <property type="term" value="P:uroporphyrinogen III biosynthetic process"/>
    <property type="evidence" value="ECO:0007669"/>
    <property type="project" value="InterPro"/>
</dbReference>
<dbReference type="AlphaFoldDB" id="A0A4P2Q8A4"/>
<name>A0A4P2Q8A4_SORCE</name>
<dbReference type="Pfam" id="PF02602">
    <property type="entry name" value="HEM4"/>
    <property type="match status" value="1"/>
</dbReference>
<dbReference type="GO" id="GO:0004852">
    <property type="term" value="F:uroporphyrinogen-III synthase activity"/>
    <property type="evidence" value="ECO:0007669"/>
    <property type="project" value="InterPro"/>
</dbReference>
<evidence type="ECO:0000313" key="4">
    <source>
        <dbReference type="Proteomes" id="UP000295781"/>
    </source>
</evidence>
<dbReference type="InterPro" id="IPR036108">
    <property type="entry name" value="4pyrrol_syn_uPrphyn_synt_sf"/>
</dbReference>
<protein>
    <submittedName>
        <fullName evidence="3">Transcriptional regulator</fullName>
    </submittedName>
</protein>
<reference evidence="3 4" key="1">
    <citation type="submission" date="2015-09" db="EMBL/GenBank/DDBJ databases">
        <title>Sorangium comparison.</title>
        <authorList>
            <person name="Zaburannyi N."/>
            <person name="Bunk B."/>
            <person name="Overmann J."/>
            <person name="Mueller R."/>
        </authorList>
    </citation>
    <scope>NUCLEOTIDE SEQUENCE [LARGE SCALE GENOMIC DNA]</scope>
    <source>
        <strain evidence="3 4">So ceGT47</strain>
    </source>
</reference>
<organism evidence="3 4">
    <name type="scientific">Sorangium cellulosum</name>
    <name type="common">Polyangium cellulosum</name>
    <dbReference type="NCBI Taxonomy" id="56"/>
    <lineage>
        <taxon>Bacteria</taxon>
        <taxon>Pseudomonadati</taxon>
        <taxon>Myxococcota</taxon>
        <taxon>Polyangia</taxon>
        <taxon>Polyangiales</taxon>
        <taxon>Polyangiaceae</taxon>
        <taxon>Sorangium</taxon>
    </lineage>
</organism>
<dbReference type="InterPro" id="IPR003754">
    <property type="entry name" value="4pyrrol_synth_uPrphyn_synth"/>
</dbReference>
<sequence length="349" mass="36703">MGHTQSLANWFTARNPPELDSGYAARVSTPPRPLNDRPVPTAPPDFAGRRVISFESRRATEMASLIQRHGGVPITAPALREVPIERNERALDFARRLAGAELDVVILMTGAGTRALVAEAAPALEPGPDSGGAPGGEGEASAQGMSRMTAALSSVQLVARGPKPAAALRELGLTRFLTVPEPNTWREILDVVRGLGDLSGKRIAVQEHGAPSHELYAGLEAAGARVTPVPAYRWALPEDTAPLRRALHALADGGAAITLFTSRAQVEHALLVAAEEGLVARLRERLARGVVASIGPVCTEALRAEGIEPDFEPEHPKMGHLVKAAAARSGEILARKGNQGDAPLSAQSS</sequence>
<evidence type="ECO:0000313" key="3">
    <source>
        <dbReference type="EMBL" id="AUX25273.1"/>
    </source>
</evidence>
<dbReference type="Proteomes" id="UP000295781">
    <property type="component" value="Chromosome"/>
</dbReference>
<feature type="domain" description="Tetrapyrrole biosynthesis uroporphyrinogen III synthase" evidence="2">
    <location>
        <begin position="61"/>
        <end position="322"/>
    </location>
</feature>
<accession>A0A4P2Q8A4</accession>